<proteinExistence type="predicted"/>
<evidence type="ECO:0000313" key="2">
    <source>
        <dbReference type="EMBL" id="ACI08115.1"/>
    </source>
</evidence>
<dbReference type="Proteomes" id="UP000001734">
    <property type="component" value="Chromosome"/>
</dbReference>
<evidence type="ECO:0000313" key="3">
    <source>
        <dbReference type="Proteomes" id="UP000001734"/>
    </source>
</evidence>
<dbReference type="BioCyc" id="KPNE507522:GI0B-1143-MONOMER"/>
<gene>
    <name evidence="2" type="ordered locus">KPK_1143</name>
</gene>
<accession>B5XVF8</accession>
<name>B5XVF8_KLEV3</name>
<keyword evidence="1" id="KW-0472">Membrane</keyword>
<reference evidence="2 3" key="1">
    <citation type="journal article" date="2008" name="PLoS Genet.">
        <title>Complete genome sequence of the N2-fixing broad host range endophyte Klebsiella pneumoniae 342 and virulence predictions verified in mice.</title>
        <authorList>
            <person name="Fouts D.E."/>
            <person name="Tyler H.L."/>
            <person name="DeBoy R.T."/>
            <person name="Daugherty S."/>
            <person name="Ren Q."/>
            <person name="Badger J.H."/>
            <person name="Durkin A.S."/>
            <person name="Huot H."/>
            <person name="Shrivastava S."/>
            <person name="Kothari S."/>
            <person name="Dodson R.J."/>
            <person name="Mohamoud Y."/>
            <person name="Khouri H."/>
            <person name="Roesch L.F."/>
            <person name="Krogfelt K.A."/>
            <person name="Struve C."/>
            <person name="Triplett E.W."/>
            <person name="Methe B.A."/>
        </authorList>
    </citation>
    <scope>NUCLEOTIDE SEQUENCE [LARGE SCALE GENOMIC DNA]</scope>
    <source>
        <strain evidence="2 3">342</strain>
    </source>
</reference>
<sequence>MAKQLRYIRDDIVVPANYLSGYWLCYSLLYFIVCSTFT</sequence>
<dbReference type="HOGENOM" id="CLU_3328946_0_0_6"/>
<organism evidence="2 3">
    <name type="scientific">Klebsiella variicola (strain 342)</name>
    <name type="common">Klebsiella pneumoniae</name>
    <dbReference type="NCBI Taxonomy" id="507522"/>
    <lineage>
        <taxon>Bacteria</taxon>
        <taxon>Pseudomonadati</taxon>
        <taxon>Pseudomonadota</taxon>
        <taxon>Gammaproteobacteria</taxon>
        <taxon>Enterobacterales</taxon>
        <taxon>Enterobacteriaceae</taxon>
        <taxon>Klebsiella/Raoultella group</taxon>
        <taxon>Klebsiella</taxon>
        <taxon>Klebsiella pneumoniae complex</taxon>
    </lineage>
</organism>
<dbReference type="EMBL" id="CP000964">
    <property type="protein sequence ID" value="ACI08115.1"/>
    <property type="molecule type" value="Genomic_DNA"/>
</dbReference>
<dbReference type="KEGG" id="kpe:KPK_1143"/>
<protein>
    <submittedName>
        <fullName evidence="2">Uncharacterized protein</fullName>
    </submittedName>
</protein>
<keyword evidence="1" id="KW-0812">Transmembrane</keyword>
<evidence type="ECO:0000256" key="1">
    <source>
        <dbReference type="SAM" id="Phobius"/>
    </source>
</evidence>
<keyword evidence="1" id="KW-1133">Transmembrane helix</keyword>
<feature type="transmembrane region" description="Helical" evidence="1">
    <location>
        <begin position="12"/>
        <end position="33"/>
    </location>
</feature>
<dbReference type="AlphaFoldDB" id="B5XVF8"/>